<name>X0TVV0_9ZZZZ</name>
<evidence type="ECO:0000313" key="1">
    <source>
        <dbReference type="EMBL" id="GAF91311.1"/>
    </source>
</evidence>
<protein>
    <submittedName>
        <fullName evidence="1">Uncharacterized protein</fullName>
    </submittedName>
</protein>
<dbReference type="AlphaFoldDB" id="X0TVV0"/>
<comment type="caution">
    <text evidence="1">The sequence shown here is derived from an EMBL/GenBank/DDBJ whole genome shotgun (WGS) entry which is preliminary data.</text>
</comment>
<reference evidence="1" key="1">
    <citation type="journal article" date="2014" name="Front. Microbiol.">
        <title>High frequency of phylogenetically diverse reductive dehalogenase-homologous genes in deep subseafloor sedimentary metagenomes.</title>
        <authorList>
            <person name="Kawai M."/>
            <person name="Futagami T."/>
            <person name="Toyoda A."/>
            <person name="Takaki Y."/>
            <person name="Nishi S."/>
            <person name="Hori S."/>
            <person name="Arai W."/>
            <person name="Tsubouchi T."/>
            <person name="Morono Y."/>
            <person name="Uchiyama I."/>
            <person name="Ito T."/>
            <person name="Fujiyama A."/>
            <person name="Inagaki F."/>
            <person name="Takami H."/>
        </authorList>
    </citation>
    <scope>NUCLEOTIDE SEQUENCE</scope>
    <source>
        <strain evidence="1">Expedition CK06-06</strain>
    </source>
</reference>
<gene>
    <name evidence="1" type="ORF">S01H1_22726</name>
</gene>
<organism evidence="1">
    <name type="scientific">marine sediment metagenome</name>
    <dbReference type="NCBI Taxonomy" id="412755"/>
    <lineage>
        <taxon>unclassified sequences</taxon>
        <taxon>metagenomes</taxon>
        <taxon>ecological metagenomes</taxon>
    </lineage>
</organism>
<feature type="non-terminal residue" evidence="1">
    <location>
        <position position="92"/>
    </location>
</feature>
<sequence length="92" mass="10629">MTVKQGETIKMEGINYDGIHLKNTVYDKDNPLIIDGQNKTVLWGFDKTQCKGPEDFNFYKAYDKPLNRTYGTLRIQDCHNVVIKNMEVWGGN</sequence>
<proteinExistence type="predicted"/>
<accession>X0TVV0</accession>
<dbReference type="EMBL" id="BARS01012895">
    <property type="protein sequence ID" value="GAF91311.1"/>
    <property type="molecule type" value="Genomic_DNA"/>
</dbReference>